<keyword evidence="3" id="KW-0694">RNA-binding</keyword>
<reference evidence="6 7" key="1">
    <citation type="submission" date="2015-09" db="EMBL/GenBank/DDBJ databases">
        <title>Draft genome sequence of Hydrogenibacillus schlegelii DSM 2000.</title>
        <authorList>
            <person name="Hemp J."/>
        </authorList>
    </citation>
    <scope>NUCLEOTIDE SEQUENCE [LARGE SCALE GENOMIC DNA]</scope>
    <source>
        <strain evidence="6 7">MA 48</strain>
    </source>
</reference>
<dbReference type="SMART" id="SM00363">
    <property type="entry name" value="S4"/>
    <property type="match status" value="1"/>
</dbReference>
<comment type="caution">
    <text evidence="6">The sequence shown here is derived from an EMBL/GenBank/DDBJ whole genome shotgun (WGS) entry which is preliminary data.</text>
</comment>
<evidence type="ECO:0000256" key="2">
    <source>
        <dbReference type="ARBA" id="ARBA00023235"/>
    </source>
</evidence>
<dbReference type="PANTHER" id="PTHR47683">
    <property type="entry name" value="PSEUDOURIDINE SYNTHASE FAMILY PROTEIN-RELATED"/>
    <property type="match status" value="1"/>
</dbReference>
<comment type="similarity">
    <text evidence="1 4">Belongs to the pseudouridine synthase RsuA family.</text>
</comment>
<dbReference type="InterPro" id="IPR042092">
    <property type="entry name" value="PsdUridine_s_RsuA/RluB/E/F_cat"/>
</dbReference>
<dbReference type="STRING" id="1484.SA87_08055"/>
<dbReference type="InterPro" id="IPR020103">
    <property type="entry name" value="PsdUridine_synth_cat_dom_sf"/>
</dbReference>
<dbReference type="InterPro" id="IPR006145">
    <property type="entry name" value="PsdUridine_synth_RsuA/RluA"/>
</dbReference>
<dbReference type="Gene3D" id="3.30.70.1560">
    <property type="entry name" value="Alpha-L RNA-binding motif"/>
    <property type="match status" value="1"/>
</dbReference>
<dbReference type="GO" id="GO:0003723">
    <property type="term" value="F:RNA binding"/>
    <property type="evidence" value="ECO:0007669"/>
    <property type="project" value="UniProtKB-KW"/>
</dbReference>
<dbReference type="EMBL" id="JXBB01000002">
    <property type="protein sequence ID" value="OAR05346.1"/>
    <property type="molecule type" value="Genomic_DNA"/>
</dbReference>
<evidence type="ECO:0000259" key="5">
    <source>
        <dbReference type="SMART" id="SM00363"/>
    </source>
</evidence>
<dbReference type="Pfam" id="PF01479">
    <property type="entry name" value="S4"/>
    <property type="match status" value="1"/>
</dbReference>
<evidence type="ECO:0000313" key="7">
    <source>
        <dbReference type="Proteomes" id="UP000243024"/>
    </source>
</evidence>
<dbReference type="OrthoDB" id="9807213at2"/>
<dbReference type="NCBIfam" id="TIGR00093">
    <property type="entry name" value="pseudouridine synthase"/>
    <property type="match status" value="1"/>
</dbReference>
<dbReference type="SUPFAM" id="SSF55174">
    <property type="entry name" value="Alpha-L RNA-binding motif"/>
    <property type="match status" value="1"/>
</dbReference>
<organism evidence="6 7">
    <name type="scientific">Hydrogenibacillus schlegelii</name>
    <name type="common">Bacillus schlegelii</name>
    <dbReference type="NCBI Taxonomy" id="1484"/>
    <lineage>
        <taxon>Bacteria</taxon>
        <taxon>Bacillati</taxon>
        <taxon>Bacillota</taxon>
        <taxon>Bacilli</taxon>
        <taxon>Bacillales</taxon>
        <taxon>Bacillales Family X. Incertae Sedis</taxon>
        <taxon>Hydrogenibacillus</taxon>
    </lineage>
</organism>
<dbReference type="GO" id="GO:0000455">
    <property type="term" value="P:enzyme-directed rRNA pseudouridine synthesis"/>
    <property type="evidence" value="ECO:0007669"/>
    <property type="project" value="UniProtKB-ARBA"/>
</dbReference>
<gene>
    <name evidence="6" type="ORF">SA87_08055</name>
</gene>
<proteinExistence type="inferred from homology"/>
<dbReference type="FunFam" id="3.10.290.10:FF:000003">
    <property type="entry name" value="Pseudouridine synthase"/>
    <property type="match status" value="1"/>
</dbReference>
<dbReference type="PROSITE" id="PS01149">
    <property type="entry name" value="PSI_RSU"/>
    <property type="match status" value="1"/>
</dbReference>
<evidence type="ECO:0000256" key="1">
    <source>
        <dbReference type="ARBA" id="ARBA00008348"/>
    </source>
</evidence>
<evidence type="ECO:0000256" key="3">
    <source>
        <dbReference type="PROSITE-ProRule" id="PRU00182"/>
    </source>
</evidence>
<evidence type="ECO:0000313" key="6">
    <source>
        <dbReference type="EMBL" id="OAR05346.1"/>
    </source>
</evidence>
<keyword evidence="7" id="KW-1185">Reference proteome</keyword>
<keyword evidence="2 4" id="KW-0413">Isomerase</keyword>
<dbReference type="Gene3D" id="3.10.290.10">
    <property type="entry name" value="RNA-binding S4 domain"/>
    <property type="match status" value="1"/>
</dbReference>
<dbReference type="CDD" id="cd02870">
    <property type="entry name" value="PseudoU_synth_RsuA_like"/>
    <property type="match status" value="1"/>
</dbReference>
<dbReference type="EC" id="5.4.99.-" evidence="4"/>
<dbReference type="PROSITE" id="PS50889">
    <property type="entry name" value="S4"/>
    <property type="match status" value="1"/>
</dbReference>
<dbReference type="Proteomes" id="UP000243024">
    <property type="component" value="Unassembled WGS sequence"/>
</dbReference>
<sequence>MALEGTPVEQKLQKILAAAGLTSRRKAEAWIAAGRVRVNGAVAVLGMRADPKRDVIEVDGRQIQFSPRRYVLLYKPPRTMTTLYDPGGRPTVRDLVRDVRERIYPVGRLDFMTEGALLMTNDGDLTVRLLHPRYGVEKEYIATTRTPLPPDIGDRLVTGVSLDDGPARALRAVRLGERKVRLVLTEGRRHIVRRMLDALGHPVVHLIRVRFAFLTLAGLAPGRWRHLEPAEVRRLRRLVGLPEMDG</sequence>
<dbReference type="InterPro" id="IPR050343">
    <property type="entry name" value="RsuA_PseudoU_synthase"/>
</dbReference>
<accession>A0A132MFX6</accession>
<dbReference type="InterPro" id="IPR018496">
    <property type="entry name" value="PsdUridine_synth_RsuA/RluB_CS"/>
</dbReference>
<dbReference type="Gene3D" id="3.30.70.580">
    <property type="entry name" value="Pseudouridine synthase I, catalytic domain, N-terminal subdomain"/>
    <property type="match status" value="1"/>
</dbReference>
<dbReference type="CDD" id="cd00165">
    <property type="entry name" value="S4"/>
    <property type="match status" value="1"/>
</dbReference>
<dbReference type="InterPro" id="IPR000748">
    <property type="entry name" value="PsdUridine_synth_RsuA/RluB/E/F"/>
</dbReference>
<dbReference type="InterPro" id="IPR036986">
    <property type="entry name" value="S4_RNA-bd_sf"/>
</dbReference>
<dbReference type="InterPro" id="IPR002942">
    <property type="entry name" value="S4_RNA-bd"/>
</dbReference>
<evidence type="ECO:0000256" key="4">
    <source>
        <dbReference type="RuleBase" id="RU003887"/>
    </source>
</evidence>
<dbReference type="PANTHER" id="PTHR47683:SF2">
    <property type="entry name" value="RNA-BINDING S4 DOMAIN-CONTAINING PROTEIN"/>
    <property type="match status" value="1"/>
</dbReference>
<feature type="domain" description="RNA-binding S4" evidence="5">
    <location>
        <begin position="10"/>
        <end position="72"/>
    </location>
</feature>
<name>A0A132MFX6_HYDSH</name>
<dbReference type="Pfam" id="PF00849">
    <property type="entry name" value="PseudoU_synth_2"/>
    <property type="match status" value="1"/>
</dbReference>
<dbReference type="InterPro" id="IPR020094">
    <property type="entry name" value="TruA/RsuA/RluB/E/F_N"/>
</dbReference>
<dbReference type="AlphaFoldDB" id="A0A132MFX6"/>
<dbReference type="GO" id="GO:0120159">
    <property type="term" value="F:rRNA pseudouridine synthase activity"/>
    <property type="evidence" value="ECO:0007669"/>
    <property type="project" value="UniProtKB-ARBA"/>
</dbReference>
<dbReference type="SUPFAM" id="SSF55120">
    <property type="entry name" value="Pseudouridine synthase"/>
    <property type="match status" value="1"/>
</dbReference>
<protein>
    <recommendedName>
        <fullName evidence="4">Pseudouridine synthase</fullName>
        <ecNumber evidence="4">5.4.99.-</ecNumber>
    </recommendedName>
</protein>